<proteinExistence type="predicted"/>
<keyword evidence="8 17" id="KW-0418">Kinase</keyword>
<dbReference type="AlphaFoldDB" id="A0A2P5BP01"/>
<dbReference type="FunFam" id="3.30.200.20:FF:000523">
    <property type="entry name" value="Protein kinase superfamily protein"/>
    <property type="match status" value="1"/>
</dbReference>
<dbReference type="InterPro" id="IPR000719">
    <property type="entry name" value="Prot_kinase_dom"/>
</dbReference>
<feature type="domain" description="Protein kinase" evidence="16">
    <location>
        <begin position="82"/>
        <end position="356"/>
    </location>
</feature>
<keyword evidence="3" id="KW-1003">Cell membrane</keyword>
<dbReference type="FunCoup" id="A0A2P5BP01">
    <property type="interactions" value="668"/>
</dbReference>
<reference evidence="18" key="1">
    <citation type="submission" date="2016-06" db="EMBL/GenBank/DDBJ databases">
        <title>Parallel loss of symbiosis genes in relatives of nitrogen-fixing non-legume Parasponia.</title>
        <authorList>
            <person name="Van Velzen R."/>
            <person name="Holmer R."/>
            <person name="Bu F."/>
            <person name="Rutten L."/>
            <person name="Van Zeijl A."/>
            <person name="Liu W."/>
            <person name="Santuari L."/>
            <person name="Cao Q."/>
            <person name="Sharma T."/>
            <person name="Shen D."/>
            <person name="Roswanjaya Y."/>
            <person name="Wardhani T."/>
            <person name="Kalhor M.S."/>
            <person name="Jansen J."/>
            <person name="Van den Hoogen J."/>
            <person name="Gungor B."/>
            <person name="Hartog M."/>
            <person name="Hontelez J."/>
            <person name="Verver J."/>
            <person name="Yang W.-C."/>
            <person name="Schijlen E."/>
            <person name="Repin R."/>
            <person name="Schilthuizen M."/>
            <person name="Schranz E."/>
            <person name="Heidstra R."/>
            <person name="Miyata K."/>
            <person name="Fedorova E."/>
            <person name="Kohlen W."/>
            <person name="Bisseling T."/>
            <person name="Smit S."/>
            <person name="Geurts R."/>
        </authorList>
    </citation>
    <scope>NUCLEOTIDE SEQUENCE [LARGE SCALE GENOMIC DNA]</scope>
    <source>
        <strain evidence="18">cv. RG33-2</strain>
    </source>
</reference>
<evidence type="ECO:0000256" key="14">
    <source>
        <dbReference type="PROSITE-ProRule" id="PRU10141"/>
    </source>
</evidence>
<evidence type="ECO:0000256" key="2">
    <source>
        <dbReference type="ARBA" id="ARBA00012513"/>
    </source>
</evidence>
<dbReference type="OrthoDB" id="4062651at2759"/>
<dbReference type="GO" id="GO:0005524">
    <property type="term" value="F:ATP binding"/>
    <property type="evidence" value="ECO:0007669"/>
    <property type="project" value="UniProtKB-UniRule"/>
</dbReference>
<dbReference type="GO" id="GO:0005886">
    <property type="term" value="C:plasma membrane"/>
    <property type="evidence" value="ECO:0007669"/>
    <property type="project" value="UniProtKB-SubCell"/>
</dbReference>
<evidence type="ECO:0000313" key="17">
    <source>
        <dbReference type="EMBL" id="PON50493.1"/>
    </source>
</evidence>
<feature type="binding site" evidence="14">
    <location>
        <position position="111"/>
    </location>
    <ligand>
        <name>ATP</name>
        <dbReference type="ChEBI" id="CHEBI:30616"/>
    </ligand>
</feature>
<evidence type="ECO:0000256" key="13">
    <source>
        <dbReference type="ARBA" id="ARBA00048679"/>
    </source>
</evidence>
<comment type="subcellular location">
    <subcellularLocation>
        <location evidence="1">Cell membrane</location>
        <topology evidence="1">Single-pass membrane protein</topology>
    </subcellularLocation>
</comment>
<dbReference type="InterPro" id="IPR001245">
    <property type="entry name" value="Ser-Thr/Tyr_kinase_cat_dom"/>
</dbReference>
<evidence type="ECO:0000256" key="11">
    <source>
        <dbReference type="ARBA" id="ARBA00023136"/>
    </source>
</evidence>
<comment type="catalytic activity">
    <reaction evidence="13">
        <text>L-seryl-[protein] + ATP = O-phospho-L-seryl-[protein] + ADP + H(+)</text>
        <dbReference type="Rhea" id="RHEA:17989"/>
        <dbReference type="Rhea" id="RHEA-COMP:9863"/>
        <dbReference type="Rhea" id="RHEA-COMP:11604"/>
        <dbReference type="ChEBI" id="CHEBI:15378"/>
        <dbReference type="ChEBI" id="CHEBI:29999"/>
        <dbReference type="ChEBI" id="CHEBI:30616"/>
        <dbReference type="ChEBI" id="CHEBI:83421"/>
        <dbReference type="ChEBI" id="CHEBI:456216"/>
        <dbReference type="EC" id="2.7.11.1"/>
    </reaction>
</comment>
<dbReference type="InParanoid" id="A0A2P5BP01"/>
<keyword evidence="9 14" id="KW-0067">ATP-binding</keyword>
<dbReference type="PROSITE" id="PS00107">
    <property type="entry name" value="PROTEIN_KINASE_ATP"/>
    <property type="match status" value="1"/>
</dbReference>
<evidence type="ECO:0000256" key="9">
    <source>
        <dbReference type="ARBA" id="ARBA00022840"/>
    </source>
</evidence>
<dbReference type="Proteomes" id="UP000237000">
    <property type="component" value="Unassembled WGS sequence"/>
</dbReference>
<keyword evidence="5" id="KW-0808">Transferase</keyword>
<evidence type="ECO:0000256" key="12">
    <source>
        <dbReference type="ARBA" id="ARBA00047899"/>
    </source>
</evidence>
<evidence type="ECO:0000256" key="3">
    <source>
        <dbReference type="ARBA" id="ARBA00022475"/>
    </source>
</evidence>
<evidence type="ECO:0000256" key="10">
    <source>
        <dbReference type="ARBA" id="ARBA00022989"/>
    </source>
</evidence>
<dbReference type="SUPFAM" id="SSF56112">
    <property type="entry name" value="Protein kinase-like (PK-like)"/>
    <property type="match status" value="1"/>
</dbReference>
<keyword evidence="4" id="KW-0723">Serine/threonine-protein kinase</keyword>
<accession>A0A2P5BP01</accession>
<evidence type="ECO:0000256" key="5">
    <source>
        <dbReference type="ARBA" id="ARBA00022679"/>
    </source>
</evidence>
<keyword evidence="10 15" id="KW-1133">Transmembrane helix</keyword>
<evidence type="ECO:0000256" key="15">
    <source>
        <dbReference type="SAM" id="Phobius"/>
    </source>
</evidence>
<dbReference type="PANTHER" id="PTHR47982:SF20">
    <property type="entry name" value="NON-SPECIFIC SERINE_THREONINE PROTEIN KINASE"/>
    <property type="match status" value="1"/>
</dbReference>
<dbReference type="InterPro" id="IPR011009">
    <property type="entry name" value="Kinase-like_dom_sf"/>
</dbReference>
<keyword evidence="11 15" id="KW-0472">Membrane</keyword>
<evidence type="ECO:0000256" key="4">
    <source>
        <dbReference type="ARBA" id="ARBA00022527"/>
    </source>
</evidence>
<dbReference type="PANTHER" id="PTHR47982">
    <property type="entry name" value="PROLINE-RICH RECEPTOR-LIKE PROTEIN KINASE PERK4"/>
    <property type="match status" value="1"/>
</dbReference>
<evidence type="ECO:0000256" key="7">
    <source>
        <dbReference type="ARBA" id="ARBA00022741"/>
    </source>
</evidence>
<comment type="caution">
    <text evidence="17">The sequence shown here is derived from an EMBL/GenBank/DDBJ whole genome shotgun (WGS) entry which is preliminary data.</text>
</comment>
<gene>
    <name evidence="17" type="ORF">TorRG33x02_314190</name>
</gene>
<comment type="catalytic activity">
    <reaction evidence="12">
        <text>L-threonyl-[protein] + ATP = O-phospho-L-threonyl-[protein] + ADP + H(+)</text>
        <dbReference type="Rhea" id="RHEA:46608"/>
        <dbReference type="Rhea" id="RHEA-COMP:11060"/>
        <dbReference type="Rhea" id="RHEA-COMP:11605"/>
        <dbReference type="ChEBI" id="CHEBI:15378"/>
        <dbReference type="ChEBI" id="CHEBI:30013"/>
        <dbReference type="ChEBI" id="CHEBI:30616"/>
        <dbReference type="ChEBI" id="CHEBI:61977"/>
        <dbReference type="ChEBI" id="CHEBI:456216"/>
        <dbReference type="EC" id="2.7.11.1"/>
    </reaction>
</comment>
<organism evidence="17 18">
    <name type="scientific">Trema orientale</name>
    <name type="common">Charcoal tree</name>
    <name type="synonym">Celtis orientalis</name>
    <dbReference type="NCBI Taxonomy" id="63057"/>
    <lineage>
        <taxon>Eukaryota</taxon>
        <taxon>Viridiplantae</taxon>
        <taxon>Streptophyta</taxon>
        <taxon>Embryophyta</taxon>
        <taxon>Tracheophyta</taxon>
        <taxon>Spermatophyta</taxon>
        <taxon>Magnoliopsida</taxon>
        <taxon>eudicotyledons</taxon>
        <taxon>Gunneridae</taxon>
        <taxon>Pentapetalae</taxon>
        <taxon>rosids</taxon>
        <taxon>fabids</taxon>
        <taxon>Rosales</taxon>
        <taxon>Cannabaceae</taxon>
        <taxon>Trema</taxon>
    </lineage>
</organism>
<sequence length="384" mass="42358">MSGSRAAILGGGAAAGGVVLVGIVILLIWFFCLSRHTTLSRTSETASSDPSLQVGRHVGIELSIRETRRFQMDELSLATKNFSHNNLIGVGKFGEVYKGLLHDGMLVAIKKRHGPPTQEFIDEVRYLAPIQHRNLVTLLGYCQENNLQFLIYEYIPNGSVSGHLYGVGQHSREKLEFKHRLSIALGAAKGLAYLHSLSPRLVHKNFKTANVLVDENFIAKVADAGLRNFLGRVNNIAGPSSQVTADEIFLAPEVKEFRRFSEKSDVYSFGVFLLELVSGREATEAPSSELSQNLVEWVQNVEDNSNVASMIDGRMGNRFTAEGMEELIALIIQLVHPSSERRPVMSFVVMELDKILEKEMSLTTVMGEGTPTVILGSQLFRASK</sequence>
<evidence type="ECO:0000256" key="8">
    <source>
        <dbReference type="ARBA" id="ARBA00022777"/>
    </source>
</evidence>
<dbReference type="Gene3D" id="3.30.200.20">
    <property type="entry name" value="Phosphorylase Kinase, domain 1"/>
    <property type="match status" value="1"/>
</dbReference>
<evidence type="ECO:0000256" key="1">
    <source>
        <dbReference type="ARBA" id="ARBA00004162"/>
    </source>
</evidence>
<dbReference type="STRING" id="63057.A0A2P5BP01"/>
<dbReference type="InterPro" id="IPR047117">
    <property type="entry name" value="PERK1-13-like"/>
</dbReference>
<evidence type="ECO:0000259" key="16">
    <source>
        <dbReference type="PROSITE" id="PS50011"/>
    </source>
</evidence>
<keyword evidence="7 14" id="KW-0547">Nucleotide-binding</keyword>
<evidence type="ECO:0000256" key="6">
    <source>
        <dbReference type="ARBA" id="ARBA00022692"/>
    </source>
</evidence>
<name>A0A2P5BP01_TREOI</name>
<dbReference type="EMBL" id="JXTC01000485">
    <property type="protein sequence ID" value="PON50493.1"/>
    <property type="molecule type" value="Genomic_DNA"/>
</dbReference>
<dbReference type="Gene3D" id="1.10.510.10">
    <property type="entry name" value="Transferase(Phosphotransferase) domain 1"/>
    <property type="match status" value="1"/>
</dbReference>
<dbReference type="Pfam" id="PF07714">
    <property type="entry name" value="PK_Tyr_Ser-Thr"/>
    <property type="match status" value="1"/>
</dbReference>
<dbReference type="PROSITE" id="PS50011">
    <property type="entry name" value="PROTEIN_KINASE_DOM"/>
    <property type="match status" value="1"/>
</dbReference>
<keyword evidence="6 15" id="KW-0812">Transmembrane</keyword>
<dbReference type="InterPro" id="IPR017441">
    <property type="entry name" value="Protein_kinase_ATP_BS"/>
</dbReference>
<keyword evidence="18" id="KW-1185">Reference proteome</keyword>
<feature type="transmembrane region" description="Helical" evidence="15">
    <location>
        <begin position="7"/>
        <end position="31"/>
    </location>
</feature>
<protein>
    <recommendedName>
        <fullName evidence="2">non-specific serine/threonine protein kinase</fullName>
        <ecNumber evidence="2">2.7.11.1</ecNumber>
    </recommendedName>
</protein>
<dbReference type="EC" id="2.7.11.1" evidence="2"/>
<dbReference type="GO" id="GO:0004674">
    <property type="term" value="F:protein serine/threonine kinase activity"/>
    <property type="evidence" value="ECO:0007669"/>
    <property type="project" value="UniProtKB-KW"/>
</dbReference>
<evidence type="ECO:0000313" key="18">
    <source>
        <dbReference type="Proteomes" id="UP000237000"/>
    </source>
</evidence>
<dbReference type="FunFam" id="1.10.510.10:FF:000430">
    <property type="entry name" value="Protein kinase superfamily protein"/>
    <property type="match status" value="1"/>
</dbReference>